<dbReference type="GO" id="GO:0032993">
    <property type="term" value="C:protein-DNA complex"/>
    <property type="evidence" value="ECO:0007669"/>
    <property type="project" value="TreeGrafter"/>
</dbReference>
<dbReference type="InParanoid" id="A0A6G9IAT9"/>
<dbReference type="InterPro" id="IPR000847">
    <property type="entry name" value="LysR_HTH_N"/>
</dbReference>
<evidence type="ECO:0000313" key="6">
    <source>
        <dbReference type="EMBL" id="QIQ21348.1"/>
    </source>
</evidence>
<dbReference type="KEGG" id="orb:IPMB12_06380"/>
<dbReference type="PANTHER" id="PTHR30346:SF9">
    <property type="entry name" value="LYSR FAMILY TRANSCRIPTIONAL REGULATOR"/>
    <property type="match status" value="1"/>
</dbReference>
<name>A0A6G9IAT9_9GAMM</name>
<dbReference type="GO" id="GO:0003677">
    <property type="term" value="F:DNA binding"/>
    <property type="evidence" value="ECO:0007669"/>
    <property type="project" value="UniProtKB-KW"/>
</dbReference>
<keyword evidence="7" id="KW-1185">Reference proteome</keyword>
<keyword evidence="3" id="KW-0238">DNA-binding</keyword>
<organism evidence="6 7">
    <name type="scientific">Zophobihabitans entericus</name>
    <dbReference type="NCBI Taxonomy" id="1635327"/>
    <lineage>
        <taxon>Bacteria</taxon>
        <taxon>Pseudomonadati</taxon>
        <taxon>Pseudomonadota</taxon>
        <taxon>Gammaproteobacteria</taxon>
        <taxon>Orbales</taxon>
        <taxon>Orbaceae</taxon>
        <taxon>Zophobihabitans</taxon>
    </lineage>
</organism>
<evidence type="ECO:0000256" key="1">
    <source>
        <dbReference type="ARBA" id="ARBA00009437"/>
    </source>
</evidence>
<dbReference type="PRINTS" id="PR00039">
    <property type="entry name" value="HTHLYSR"/>
</dbReference>
<dbReference type="SUPFAM" id="SSF53850">
    <property type="entry name" value="Periplasmic binding protein-like II"/>
    <property type="match status" value="1"/>
</dbReference>
<evidence type="ECO:0000259" key="5">
    <source>
        <dbReference type="PROSITE" id="PS50931"/>
    </source>
</evidence>
<dbReference type="Gene3D" id="1.10.10.10">
    <property type="entry name" value="Winged helix-like DNA-binding domain superfamily/Winged helix DNA-binding domain"/>
    <property type="match status" value="1"/>
</dbReference>
<evidence type="ECO:0000256" key="2">
    <source>
        <dbReference type="ARBA" id="ARBA00023015"/>
    </source>
</evidence>
<evidence type="ECO:0000256" key="4">
    <source>
        <dbReference type="ARBA" id="ARBA00023163"/>
    </source>
</evidence>
<keyword evidence="4" id="KW-0804">Transcription</keyword>
<dbReference type="Gene3D" id="3.40.190.290">
    <property type="match status" value="1"/>
</dbReference>
<dbReference type="Proteomes" id="UP000501168">
    <property type="component" value="Chromosome"/>
</dbReference>
<dbReference type="InterPro" id="IPR036388">
    <property type="entry name" value="WH-like_DNA-bd_sf"/>
</dbReference>
<accession>A0A6G9IAT9</accession>
<feature type="domain" description="HTH lysR-type" evidence="5">
    <location>
        <begin position="1"/>
        <end position="47"/>
    </location>
</feature>
<sequence length="288" mass="32589">MSRWQSFTKASEVLNISQPSLSQHVTKLETKIGKKIIDRTTRHFKLTEFGEVFVERANKLIAEMDSFQDFVESYDATVKGKLVVGIIPVVGYLRMGDMMSEFHNKYPDVNLIISEGLSHPLISGLKDTDSHVTIATPNSKELHESYLAHELLIDDELVVIVANEHPLAKHSGPLSLGDLANQKMVLPQKDTGAYTIICKALEDVGIDPRNYSECSLLDLKMNMVRYQEFVGFFPKKSVKYFSDGVTVIDLENPPKKPLMLSSLKRNSHYPPLKAFKTFAHEWVQKHID</sequence>
<dbReference type="Pfam" id="PF00126">
    <property type="entry name" value="HTH_1"/>
    <property type="match status" value="1"/>
</dbReference>
<evidence type="ECO:0000313" key="7">
    <source>
        <dbReference type="Proteomes" id="UP000501168"/>
    </source>
</evidence>
<dbReference type="InterPro" id="IPR036390">
    <property type="entry name" value="WH_DNA-bd_sf"/>
</dbReference>
<dbReference type="InterPro" id="IPR005119">
    <property type="entry name" value="LysR_subst-bd"/>
</dbReference>
<proteinExistence type="inferred from homology"/>
<dbReference type="AlphaFoldDB" id="A0A6G9IAT9"/>
<dbReference type="GO" id="GO:0003700">
    <property type="term" value="F:DNA-binding transcription factor activity"/>
    <property type="evidence" value="ECO:0007669"/>
    <property type="project" value="InterPro"/>
</dbReference>
<comment type="similarity">
    <text evidence="1">Belongs to the LysR transcriptional regulatory family.</text>
</comment>
<keyword evidence="2" id="KW-0805">Transcription regulation</keyword>
<dbReference type="SUPFAM" id="SSF46785">
    <property type="entry name" value="Winged helix' DNA-binding domain"/>
    <property type="match status" value="1"/>
</dbReference>
<dbReference type="PROSITE" id="PS50931">
    <property type="entry name" value="HTH_LYSR"/>
    <property type="match status" value="1"/>
</dbReference>
<dbReference type="PANTHER" id="PTHR30346">
    <property type="entry name" value="TRANSCRIPTIONAL DUAL REGULATOR HCAR-RELATED"/>
    <property type="match status" value="1"/>
</dbReference>
<dbReference type="RefSeq" id="WP_166916071.1">
    <property type="nucleotide sequence ID" value="NZ_CP050253.1"/>
</dbReference>
<evidence type="ECO:0000256" key="3">
    <source>
        <dbReference type="ARBA" id="ARBA00023125"/>
    </source>
</evidence>
<dbReference type="Pfam" id="PF03466">
    <property type="entry name" value="LysR_substrate"/>
    <property type="match status" value="1"/>
</dbReference>
<protein>
    <submittedName>
        <fullName evidence="6">LysR family transcriptional regulator</fullName>
    </submittedName>
</protein>
<dbReference type="EMBL" id="CP050253">
    <property type="protein sequence ID" value="QIQ21348.1"/>
    <property type="molecule type" value="Genomic_DNA"/>
</dbReference>
<gene>
    <name evidence="6" type="ORF">IPMB12_06380</name>
</gene>
<dbReference type="CDD" id="cd05466">
    <property type="entry name" value="PBP2_LTTR_substrate"/>
    <property type="match status" value="1"/>
</dbReference>
<reference evidence="6 7" key="1">
    <citation type="submission" date="2020-03" db="EMBL/GenBank/DDBJ databases">
        <title>Complete genome sequence of Orbus sp. IPMB12 (BCRC 80908).</title>
        <authorList>
            <person name="Lo W.-S."/>
            <person name="Chang T.-H."/>
            <person name="Kuo C.-H."/>
        </authorList>
    </citation>
    <scope>NUCLEOTIDE SEQUENCE [LARGE SCALE GENOMIC DNA]</scope>
    <source>
        <strain evidence="6 7">IPMB12</strain>
    </source>
</reference>